<dbReference type="InterPro" id="IPR036188">
    <property type="entry name" value="FAD/NAD-bd_sf"/>
</dbReference>
<organism evidence="9 10">
    <name type="scientific">Myriangium duriaei CBS 260.36</name>
    <dbReference type="NCBI Taxonomy" id="1168546"/>
    <lineage>
        <taxon>Eukaryota</taxon>
        <taxon>Fungi</taxon>
        <taxon>Dikarya</taxon>
        <taxon>Ascomycota</taxon>
        <taxon>Pezizomycotina</taxon>
        <taxon>Dothideomycetes</taxon>
        <taxon>Dothideomycetidae</taxon>
        <taxon>Myriangiales</taxon>
        <taxon>Myriangiaceae</taxon>
        <taxon>Myriangium</taxon>
    </lineage>
</organism>
<keyword evidence="10" id="KW-1185">Reference proteome</keyword>
<evidence type="ECO:0000256" key="1">
    <source>
        <dbReference type="ARBA" id="ARBA00001974"/>
    </source>
</evidence>
<dbReference type="PANTHER" id="PTHR43098:SF2">
    <property type="entry name" value="FAD-BINDING MONOOXYGENASE AUSB-RELATED"/>
    <property type="match status" value="1"/>
</dbReference>
<feature type="region of interest" description="Disordered" evidence="7">
    <location>
        <begin position="1"/>
        <end position="50"/>
    </location>
</feature>
<dbReference type="PANTHER" id="PTHR43098">
    <property type="entry name" value="L-ORNITHINE N(5)-MONOOXYGENASE-RELATED"/>
    <property type="match status" value="1"/>
</dbReference>
<dbReference type="EMBL" id="ML996089">
    <property type="protein sequence ID" value="KAF2150320.1"/>
    <property type="molecule type" value="Genomic_DNA"/>
</dbReference>
<evidence type="ECO:0000256" key="4">
    <source>
        <dbReference type="ARBA" id="ARBA00022827"/>
    </source>
</evidence>
<name>A0A9P4IXK6_9PEZI</name>
<feature type="compositionally biased region" description="Basic and acidic residues" evidence="7">
    <location>
        <begin position="38"/>
        <end position="48"/>
    </location>
</feature>
<dbReference type="GO" id="GO:0004497">
    <property type="term" value="F:monooxygenase activity"/>
    <property type="evidence" value="ECO:0007669"/>
    <property type="project" value="UniProtKB-KW"/>
</dbReference>
<keyword evidence="9" id="KW-0503">Monooxygenase</keyword>
<dbReference type="InterPro" id="IPR050775">
    <property type="entry name" value="FAD-binding_Monooxygenases"/>
</dbReference>
<evidence type="ECO:0000256" key="6">
    <source>
        <dbReference type="ARBA" id="ARBA00023002"/>
    </source>
</evidence>
<keyword evidence="3" id="KW-0285">Flavoprotein</keyword>
<gene>
    <name evidence="9" type="ORF">K461DRAFT_244028</name>
</gene>
<evidence type="ECO:0000313" key="10">
    <source>
        <dbReference type="Proteomes" id="UP000799439"/>
    </source>
</evidence>
<sequence length="662" mass="74143">MSPSDAAAGAAAATAAVSQSATEQAYDNEAVNQLDPEQIQKRYSEERSKRLKPNGVDQYVDVSLSDKFRHFQDDPFVDPATVKDAQSMFPDDRCQVLVLGAGFGGLMYAVRLIQAGVRPSDLRIVDHAGGFGGTWYYNRYPGLMCDIESYTYLPLLEETGYMPKHRYSYGHEIRDYANLVAKKYGIDNSAVFQTKAEKLEWQESTKEWEVDLVQTRKGQPPKKLNVRSQFVVTANGVLNWPKIPNLPGVLDFKGDTFHSSRWEYSITGGSQEDPSLTKLRDKRVAIVGTGCTSVQAVPELAKWAKHLYVVQRTPSTVGHRGQRETDPEKFRNEIANGKSWQRERMRNFHQHFTIKSPPPKQNLVDDEWTRTTSLVGLSGSPEGPFNPEELPEYMKTLNEIDTPLQEAIRARIGKLVKDPDTAEKLKPWYPTWCKRPAFHDDYLDAFNRDNVTLISTEGKDLDRITENSIEFDGQSYPVDVIIWATGFRPPFSFTPAEKGNMKIIGRDGVSMSDDWMQNTPSTLHGIISQKFPNLLMSGPWQAGTSPNYLFGEDQLAQHAAYVWSEAKRRADGKHFSVAPTPDAAKAWGEELLMRSAPTAAILGCTPGYFNLESQLDAMATSSPEAQMQMGKTGLWGAGIEDFLKTIEAWRAEGSMKGIEVLT</sequence>
<evidence type="ECO:0000256" key="5">
    <source>
        <dbReference type="ARBA" id="ARBA00022857"/>
    </source>
</evidence>
<feature type="compositionally biased region" description="Low complexity" evidence="7">
    <location>
        <begin position="1"/>
        <end position="25"/>
    </location>
</feature>
<dbReference type="InterPro" id="IPR023753">
    <property type="entry name" value="FAD/NAD-binding_dom"/>
</dbReference>
<proteinExistence type="inferred from homology"/>
<accession>A0A9P4IXK6</accession>
<evidence type="ECO:0000313" key="9">
    <source>
        <dbReference type="EMBL" id="KAF2150320.1"/>
    </source>
</evidence>
<keyword evidence="6" id="KW-0560">Oxidoreductase</keyword>
<protein>
    <submittedName>
        <fullName evidence="9">Monooxygenase</fullName>
    </submittedName>
</protein>
<evidence type="ECO:0000256" key="2">
    <source>
        <dbReference type="ARBA" id="ARBA00010139"/>
    </source>
</evidence>
<evidence type="ECO:0000259" key="8">
    <source>
        <dbReference type="Pfam" id="PF07992"/>
    </source>
</evidence>
<keyword evidence="4" id="KW-0274">FAD</keyword>
<reference evidence="9" key="1">
    <citation type="journal article" date="2020" name="Stud. Mycol.">
        <title>101 Dothideomycetes genomes: a test case for predicting lifestyles and emergence of pathogens.</title>
        <authorList>
            <person name="Haridas S."/>
            <person name="Albert R."/>
            <person name="Binder M."/>
            <person name="Bloem J."/>
            <person name="Labutti K."/>
            <person name="Salamov A."/>
            <person name="Andreopoulos B."/>
            <person name="Baker S."/>
            <person name="Barry K."/>
            <person name="Bills G."/>
            <person name="Bluhm B."/>
            <person name="Cannon C."/>
            <person name="Castanera R."/>
            <person name="Culley D."/>
            <person name="Daum C."/>
            <person name="Ezra D."/>
            <person name="Gonzalez J."/>
            <person name="Henrissat B."/>
            <person name="Kuo A."/>
            <person name="Liang C."/>
            <person name="Lipzen A."/>
            <person name="Lutzoni F."/>
            <person name="Magnuson J."/>
            <person name="Mondo S."/>
            <person name="Nolan M."/>
            <person name="Ohm R."/>
            <person name="Pangilinan J."/>
            <person name="Park H.-J."/>
            <person name="Ramirez L."/>
            <person name="Alfaro M."/>
            <person name="Sun H."/>
            <person name="Tritt A."/>
            <person name="Yoshinaga Y."/>
            <person name="Zwiers L.-H."/>
            <person name="Turgeon B."/>
            <person name="Goodwin S."/>
            <person name="Spatafora J."/>
            <person name="Crous P."/>
            <person name="Grigoriev I."/>
        </authorList>
    </citation>
    <scope>NUCLEOTIDE SEQUENCE</scope>
    <source>
        <strain evidence="9">CBS 260.36</strain>
    </source>
</reference>
<dbReference type="AlphaFoldDB" id="A0A9P4IXK6"/>
<comment type="caution">
    <text evidence="9">The sequence shown here is derived from an EMBL/GenBank/DDBJ whole genome shotgun (WGS) entry which is preliminary data.</text>
</comment>
<comment type="similarity">
    <text evidence="2">Belongs to the FAD-binding monooxygenase family.</text>
</comment>
<keyword evidence="5" id="KW-0521">NADP</keyword>
<dbReference type="Gene3D" id="3.50.50.60">
    <property type="entry name" value="FAD/NAD(P)-binding domain"/>
    <property type="match status" value="2"/>
</dbReference>
<dbReference type="OrthoDB" id="66881at2759"/>
<feature type="domain" description="FAD/NAD(P)-binding" evidence="8">
    <location>
        <begin position="95"/>
        <end position="316"/>
    </location>
</feature>
<dbReference type="SUPFAM" id="SSF51905">
    <property type="entry name" value="FAD/NAD(P)-binding domain"/>
    <property type="match status" value="3"/>
</dbReference>
<comment type="cofactor">
    <cofactor evidence="1">
        <name>FAD</name>
        <dbReference type="ChEBI" id="CHEBI:57692"/>
    </cofactor>
</comment>
<dbReference type="Pfam" id="PF07992">
    <property type="entry name" value="Pyr_redox_2"/>
    <property type="match status" value="1"/>
</dbReference>
<evidence type="ECO:0000256" key="3">
    <source>
        <dbReference type="ARBA" id="ARBA00022630"/>
    </source>
</evidence>
<evidence type="ECO:0000256" key="7">
    <source>
        <dbReference type="SAM" id="MobiDB-lite"/>
    </source>
</evidence>
<dbReference type="Proteomes" id="UP000799439">
    <property type="component" value="Unassembled WGS sequence"/>
</dbReference>